<reference evidence="3" key="1">
    <citation type="journal article" date="2012" name="Nature">
        <title>A physical, genetic and functional sequence assembly of the barley genome.</title>
        <authorList>
            <consortium name="The International Barley Genome Sequencing Consortium"/>
            <person name="Mayer K.F."/>
            <person name="Waugh R."/>
            <person name="Brown J.W."/>
            <person name="Schulman A."/>
            <person name="Langridge P."/>
            <person name="Platzer M."/>
            <person name="Fincher G.B."/>
            <person name="Muehlbauer G.J."/>
            <person name="Sato K."/>
            <person name="Close T.J."/>
            <person name="Wise R.P."/>
            <person name="Stein N."/>
        </authorList>
    </citation>
    <scope>NUCLEOTIDE SEQUENCE [LARGE SCALE GENOMIC DNA]</scope>
    <source>
        <strain evidence="3">cv. Morex</strain>
    </source>
</reference>
<evidence type="ECO:0000313" key="3">
    <source>
        <dbReference type="Proteomes" id="UP000011116"/>
    </source>
</evidence>
<feature type="domain" description="F-box" evidence="1">
    <location>
        <begin position="4"/>
        <end position="42"/>
    </location>
</feature>
<evidence type="ECO:0000259" key="1">
    <source>
        <dbReference type="Pfam" id="PF00646"/>
    </source>
</evidence>
<dbReference type="AlphaFoldDB" id="A0A8I6YMV3"/>
<dbReference type="PANTHER" id="PTHR32133:SF386">
    <property type="entry name" value="F-BOX DOMAIN-CONTAINING PROTEIN"/>
    <property type="match status" value="1"/>
</dbReference>
<dbReference type="EnsemblPlants" id="HORVU.MOREX.r3.5HG0534440.1">
    <property type="protein sequence ID" value="HORVU.MOREX.r3.5HG0534440.1"/>
    <property type="gene ID" value="HORVU.MOREX.r3.5HG0534440"/>
</dbReference>
<name>A0A8I6YMV3_HORVV</name>
<organism evidence="2 3">
    <name type="scientific">Hordeum vulgare subsp. vulgare</name>
    <name type="common">Domesticated barley</name>
    <dbReference type="NCBI Taxonomy" id="112509"/>
    <lineage>
        <taxon>Eukaryota</taxon>
        <taxon>Viridiplantae</taxon>
        <taxon>Streptophyta</taxon>
        <taxon>Embryophyta</taxon>
        <taxon>Tracheophyta</taxon>
        <taxon>Spermatophyta</taxon>
        <taxon>Magnoliopsida</taxon>
        <taxon>Liliopsida</taxon>
        <taxon>Poales</taxon>
        <taxon>Poaceae</taxon>
        <taxon>BOP clade</taxon>
        <taxon>Pooideae</taxon>
        <taxon>Triticodae</taxon>
        <taxon>Triticeae</taxon>
        <taxon>Hordeinae</taxon>
        <taxon>Hordeum</taxon>
    </lineage>
</organism>
<sequence length="239" mass="26604">MPPSLPDDLLEEIFLRLPPVEPACLVHASLISKLWLGRLSSPRFSGRYREFHGPAPILGFVPTTKLGSPVPGDHRVDWDYATCDCRHGRLLLGSLFEQPNRLDVWDPMTGCRRELHAPEEYLNYGYGAAVLCTMSGCDHRACHAGPFRVVFVGLVINDDGERVAHACVSLPESGDCSKPCFDSHFDEWSEPSFGLHLPGQTFIEPMPPILVEGAPHFRLAYDDDDHGVGILRIWECMVA</sequence>
<reference evidence="2" key="3">
    <citation type="submission" date="2022-01" db="UniProtKB">
        <authorList>
            <consortium name="EnsemblPlants"/>
        </authorList>
    </citation>
    <scope>IDENTIFICATION</scope>
    <source>
        <strain evidence="2">subsp. vulgare</strain>
    </source>
</reference>
<dbReference type="Proteomes" id="UP000011116">
    <property type="component" value="Chromosome 5H"/>
</dbReference>
<dbReference type="InterPro" id="IPR001810">
    <property type="entry name" value="F-box_dom"/>
</dbReference>
<reference evidence="2" key="2">
    <citation type="submission" date="2020-10" db="EMBL/GenBank/DDBJ databases">
        <authorList>
            <person name="Scholz U."/>
            <person name="Mascher M."/>
            <person name="Fiebig A."/>
        </authorList>
    </citation>
    <scope>NUCLEOTIDE SEQUENCE [LARGE SCALE GENOMIC DNA]</scope>
    <source>
        <strain evidence="2">cv. Morex</strain>
    </source>
</reference>
<proteinExistence type="predicted"/>
<keyword evidence="3" id="KW-1185">Reference proteome</keyword>
<accession>A0A8I6YMV3</accession>
<dbReference type="Gramene" id="HORVU.MOREX.r3.5HG0534440.1">
    <property type="protein sequence ID" value="HORVU.MOREX.r3.5HG0534440.1"/>
    <property type="gene ID" value="HORVU.MOREX.r3.5HG0534440"/>
</dbReference>
<evidence type="ECO:0000313" key="2">
    <source>
        <dbReference type="EnsemblPlants" id="HORVU.MOREX.r3.5HG0534440.1"/>
    </source>
</evidence>
<dbReference type="SUPFAM" id="SSF81383">
    <property type="entry name" value="F-box domain"/>
    <property type="match status" value="1"/>
</dbReference>
<dbReference type="PANTHER" id="PTHR32133">
    <property type="entry name" value="OS07G0120400 PROTEIN"/>
    <property type="match status" value="1"/>
</dbReference>
<dbReference type="Pfam" id="PF00646">
    <property type="entry name" value="F-box"/>
    <property type="match status" value="1"/>
</dbReference>
<dbReference type="InterPro" id="IPR036047">
    <property type="entry name" value="F-box-like_dom_sf"/>
</dbReference>
<protein>
    <recommendedName>
        <fullName evidence="1">F-box domain-containing protein</fullName>
    </recommendedName>
</protein>